<dbReference type="InterPro" id="IPR036366">
    <property type="entry name" value="PGBDSf"/>
</dbReference>
<organism evidence="3 4">
    <name type="scientific">Octadecabacter temperatus</name>
    <dbReference type="NCBI Taxonomy" id="1458307"/>
    <lineage>
        <taxon>Bacteria</taxon>
        <taxon>Pseudomonadati</taxon>
        <taxon>Pseudomonadota</taxon>
        <taxon>Alphaproteobacteria</taxon>
        <taxon>Rhodobacterales</taxon>
        <taxon>Roseobacteraceae</taxon>
        <taxon>Octadecabacter</taxon>
    </lineage>
</organism>
<evidence type="ECO:0000313" key="4">
    <source>
        <dbReference type="Proteomes" id="UP000067444"/>
    </source>
</evidence>
<dbReference type="SUPFAM" id="SSF47090">
    <property type="entry name" value="PGBD-like"/>
    <property type="match status" value="1"/>
</dbReference>
<dbReference type="InterPro" id="IPR036365">
    <property type="entry name" value="PGBD-like_sf"/>
</dbReference>
<dbReference type="InterPro" id="IPR002477">
    <property type="entry name" value="Peptidoglycan-bd-like"/>
</dbReference>
<name>A0A0K0Y7C2_9RHOB</name>
<feature type="region of interest" description="Disordered" evidence="1">
    <location>
        <begin position="446"/>
        <end position="465"/>
    </location>
</feature>
<gene>
    <name evidence="3" type="ORF">OSB_23330</name>
</gene>
<feature type="region of interest" description="Disordered" evidence="1">
    <location>
        <begin position="196"/>
        <end position="217"/>
    </location>
</feature>
<keyword evidence="4" id="KW-1185">Reference proteome</keyword>
<sequence length="1291" mass="134061">MIRFIALAALAVLINVTSATAQPVLTNGGFEQNPPNNYGNNISWSIAPWVLTSGSANVVTVDGPGGQTWYGNNGPASDATGGTGNFQHYLDQADTSGTIYQEFTPLCTGEVRYGAFFSTRGNAGGYAEVSIKDATGSNVIAGPASVTVPGGNSENDPWQLASFTATLTAGTTYRFEIDMDNQLNMDNAYVAFGPECTEHSSPDWSDPDDETDPIPDPDPVPLQCTPFTQEDASCDATTGEITVTLDNALTGTFDPNDLGVECLTPGVMVVQNPFNPLELIITGASAGQTVMISTSAVQDGAGNGAGLDLCCTGEVEILIPEDMICDAPVDVSIDKVWNDVILHEDQSIPPHGFEITVDLELGSLSPGDVITVDDPASGQINVTAFGTPVAPAGWTCSISAGSWSCQYVVPSTGAVLPATIIYPSIIDSSAHVLNCASVSVATANGTNPDTDPSNNSGCWETNAPNPETPTLELVKTGPAICDIDAPCDFTVTFTNTGTEAYTGNVLLQDQTTVSGFDVTNVSPMPAGCGGNLPANPFACVIALNNFAAGASQMYTITMAPNFPGGQVVASSGENCADVVSVPDSITPGDYSWNYYQDGEAAMPSGYADLLEFGQPVAQSCVQYSTEDTSDELGELSVEKICERQPSLGSSVFFICGITVSSTGPITGTVDLNDYFSYDSFNGDSNSLVGQLTSSDPWTCATAPYSTSNTPQCSISGADLLAAGGTSTLTSVVVVQGQDLGETDIVNCAQIVNGAAEPEPSCVQISEDTSDDTGQTGDSNDDPETPEFNVFKDCDNNFTPVEGTDQLTVNCSVQVTPLTPFTGTLTIDDSATNTAGGGQASFVSVTGYDTNVWACITNANPVGFNCGVSGANYPVDGNGSPVTTTFNTVLNVDNTGADTGSRVGWNNCANGIYASNTGQFVSASGYCDQIVYDNPQCTPVPEIPDDMIDNDCDGEVDETTSSRQSVDTVPELTLTKSPLGDCIVNEQSQTYSCDFALTVENAGSEPFDGPLNLLDAFGSPSPRNVGGITGDGWQCLTASGVDEVSCLAPDTPLDAGASTTVEMSLTLPGARNGGAFENCVSFALPNNSVLQAKILQTLLNDMGIDVGTVDGAVGPNTLAGIAEFQRQEGLPETGEVSEELLQALGLNAPAGEQTCVSVNLPPMPEPPLTCDPSTTVLIDGACECRFSRMMQTSVSSCSCISGTEFDAGRGCIRPERQVSEPRRPSAPSSTPSTPRCPAGSTFNAARGECVAPVSRPSCGANQFELNGSCRCVRGYVPRSGTCRRESSENDNP</sequence>
<protein>
    <submittedName>
        <fullName evidence="3">Putative peptidoglycan binding domain protein</fullName>
    </submittedName>
</protein>
<feature type="compositionally biased region" description="Basic and acidic residues" evidence="1">
    <location>
        <begin position="1211"/>
        <end position="1222"/>
    </location>
</feature>
<proteinExistence type="predicted"/>
<feature type="region of interest" description="Disordered" evidence="1">
    <location>
        <begin position="758"/>
        <end position="786"/>
    </location>
</feature>
<feature type="chain" id="PRO_5043500917" evidence="2">
    <location>
        <begin position="22"/>
        <end position="1291"/>
    </location>
</feature>
<dbReference type="Proteomes" id="UP000067444">
    <property type="component" value="Chromosome"/>
</dbReference>
<dbReference type="KEGG" id="otm:OSB_23330"/>
<reference evidence="3 4" key="1">
    <citation type="journal article" date="2015" name="Genome Announc.">
        <title>Closed Genome Sequence of Octadecabacter temperatus SB1, the First Mesophilic Species of the Genus Octadecabacter.</title>
        <authorList>
            <person name="Voget S."/>
            <person name="Billerbeck S."/>
            <person name="Simon M."/>
            <person name="Daniel R."/>
        </authorList>
    </citation>
    <scope>NUCLEOTIDE SEQUENCE [LARGE SCALE GENOMIC DNA]</scope>
    <source>
        <strain evidence="3 4">SB1</strain>
    </source>
</reference>
<evidence type="ECO:0000313" key="3">
    <source>
        <dbReference type="EMBL" id="AKS46869.1"/>
    </source>
</evidence>
<feature type="region of interest" description="Disordered" evidence="1">
    <location>
        <begin position="1210"/>
        <end position="1237"/>
    </location>
</feature>
<dbReference type="EMBL" id="CP012160">
    <property type="protein sequence ID" value="AKS46869.1"/>
    <property type="molecule type" value="Genomic_DNA"/>
</dbReference>
<feature type="compositionally biased region" description="Acidic residues" evidence="1">
    <location>
        <begin position="205"/>
        <end position="215"/>
    </location>
</feature>
<evidence type="ECO:0000256" key="2">
    <source>
        <dbReference type="SAM" id="SignalP"/>
    </source>
</evidence>
<dbReference type="Gene3D" id="1.10.101.10">
    <property type="entry name" value="PGBD-like superfamily/PGBD"/>
    <property type="match status" value="1"/>
</dbReference>
<dbReference type="STRING" id="1458307.OSB_23330"/>
<evidence type="ECO:0000256" key="1">
    <source>
        <dbReference type="SAM" id="MobiDB-lite"/>
    </source>
</evidence>
<dbReference type="RefSeq" id="WP_049835136.1">
    <property type="nucleotide sequence ID" value="NZ_CP012160.1"/>
</dbReference>
<keyword evidence="2" id="KW-0732">Signal</keyword>
<feature type="signal peptide" evidence="2">
    <location>
        <begin position="1"/>
        <end position="21"/>
    </location>
</feature>
<accession>A0A0K0Y7C2</accession>
<dbReference type="Pfam" id="PF01471">
    <property type="entry name" value="PG_binding_1"/>
    <property type="match status" value="1"/>
</dbReference>
<feature type="compositionally biased region" description="Low complexity" evidence="1">
    <location>
        <begin position="1224"/>
        <end position="1237"/>
    </location>
</feature>